<dbReference type="NCBIfam" id="TIGR01161">
    <property type="entry name" value="purK"/>
    <property type="match status" value="1"/>
</dbReference>
<dbReference type="Gene3D" id="3.30.1490.20">
    <property type="entry name" value="ATP-grasp fold, A domain"/>
    <property type="match status" value="1"/>
</dbReference>
<dbReference type="SUPFAM" id="SSF51246">
    <property type="entry name" value="Rudiment single hybrid motif"/>
    <property type="match status" value="1"/>
</dbReference>
<name>A0A2T4DP57_9BACT</name>
<feature type="binding site" evidence="4">
    <location>
        <begin position="178"/>
        <end position="181"/>
    </location>
    <ligand>
        <name>ATP</name>
        <dbReference type="ChEBI" id="CHEBI:30616"/>
    </ligand>
</feature>
<protein>
    <recommendedName>
        <fullName evidence="4 5">N5-carboxyaminoimidazole ribonucleotide synthase</fullName>
        <shortName evidence="4 5">N5-CAIR synthase</shortName>
        <ecNumber evidence="4 5">6.3.4.18</ecNumber>
    </recommendedName>
    <alternativeName>
        <fullName evidence="4 5">5-(carboxyamino)imidazole ribonucleotide synthetase</fullName>
    </alternativeName>
</protein>
<dbReference type="Gene3D" id="3.40.50.20">
    <property type="match status" value="1"/>
</dbReference>
<comment type="function">
    <text evidence="5">Catalyzes the ATP-dependent conversion of 5-aminoimidazole ribonucleotide (AIR) and HCO(3)- to N5-carboxyaminoimidazole ribonucleotide (N5-CAIR).</text>
</comment>
<dbReference type="HAMAP" id="MF_01928">
    <property type="entry name" value="PurK"/>
    <property type="match status" value="1"/>
</dbReference>
<dbReference type="PANTHER" id="PTHR11609:SF5">
    <property type="entry name" value="PHOSPHORIBOSYLAMINOIMIDAZOLE CARBOXYLASE"/>
    <property type="match status" value="1"/>
</dbReference>
<comment type="subunit">
    <text evidence="4 5">Homodimer.</text>
</comment>
<evidence type="ECO:0000313" key="8">
    <source>
        <dbReference type="Proteomes" id="UP000240608"/>
    </source>
</evidence>
<dbReference type="UniPathway" id="UPA00074">
    <property type="reaction ID" value="UER00942"/>
</dbReference>
<dbReference type="Pfam" id="PF17769">
    <property type="entry name" value="PurK_C"/>
    <property type="match status" value="1"/>
</dbReference>
<evidence type="ECO:0000256" key="3">
    <source>
        <dbReference type="ARBA" id="ARBA00022840"/>
    </source>
</evidence>
<dbReference type="EMBL" id="PYVU01000101">
    <property type="protein sequence ID" value="PTB95600.1"/>
    <property type="molecule type" value="Genomic_DNA"/>
</dbReference>
<feature type="binding site" evidence="4">
    <location>
        <position position="147"/>
    </location>
    <ligand>
        <name>ATP</name>
        <dbReference type="ChEBI" id="CHEBI:30616"/>
    </ligand>
</feature>
<keyword evidence="1 4" id="KW-0547">Nucleotide-binding</keyword>
<feature type="binding site" evidence="4">
    <location>
        <begin position="265"/>
        <end position="266"/>
    </location>
    <ligand>
        <name>ATP</name>
        <dbReference type="ChEBI" id="CHEBI:30616"/>
    </ligand>
</feature>
<evidence type="ECO:0000256" key="5">
    <source>
        <dbReference type="RuleBase" id="RU361200"/>
    </source>
</evidence>
<feature type="domain" description="ATP-grasp" evidence="6">
    <location>
        <begin position="113"/>
        <end position="295"/>
    </location>
</feature>
<comment type="function">
    <text evidence="4">Catalyzes the ATP-dependent conversion of 5-aminoimidazole ribonucleotide (AIR) and HCO(3)(-) to N5-carboxyaminoimidazole ribonucleotide (N5-CAIR).</text>
</comment>
<accession>A0A2T4DP57</accession>
<evidence type="ECO:0000256" key="4">
    <source>
        <dbReference type="HAMAP-Rule" id="MF_01928"/>
    </source>
</evidence>
<dbReference type="Pfam" id="PF22660">
    <property type="entry name" value="RS_preATP-grasp-like"/>
    <property type="match status" value="1"/>
</dbReference>
<dbReference type="InterPro" id="IPR003135">
    <property type="entry name" value="ATP-grasp_carboxylate-amine"/>
</dbReference>
<dbReference type="InterPro" id="IPR054350">
    <property type="entry name" value="PurT/PurK_preATP-grasp"/>
</dbReference>
<dbReference type="GO" id="GO:0046872">
    <property type="term" value="F:metal ion binding"/>
    <property type="evidence" value="ECO:0007669"/>
    <property type="project" value="InterPro"/>
</dbReference>
<comment type="caution">
    <text evidence="7">The sequence shown here is derived from an EMBL/GenBank/DDBJ whole genome shotgun (WGS) entry which is preliminary data.</text>
</comment>
<dbReference type="InterPro" id="IPR011761">
    <property type="entry name" value="ATP-grasp"/>
</dbReference>
<keyword evidence="4 5" id="KW-0436">Ligase</keyword>
<organism evidence="7 8">
    <name type="scientific">Marivirga lumbricoides</name>
    <dbReference type="NCBI Taxonomy" id="1046115"/>
    <lineage>
        <taxon>Bacteria</taxon>
        <taxon>Pseudomonadati</taxon>
        <taxon>Bacteroidota</taxon>
        <taxon>Cytophagia</taxon>
        <taxon>Cytophagales</taxon>
        <taxon>Marivirgaceae</taxon>
        <taxon>Marivirga</taxon>
    </lineage>
</organism>
<dbReference type="InterPro" id="IPR005875">
    <property type="entry name" value="PurK"/>
</dbReference>
<dbReference type="Pfam" id="PF02222">
    <property type="entry name" value="ATP-grasp"/>
    <property type="match status" value="1"/>
</dbReference>
<dbReference type="Proteomes" id="UP000240608">
    <property type="component" value="Unassembled WGS sequence"/>
</dbReference>
<keyword evidence="2 4" id="KW-0658">Purine biosynthesis</keyword>
<dbReference type="PROSITE" id="PS50975">
    <property type="entry name" value="ATP_GRASP"/>
    <property type="match status" value="1"/>
</dbReference>
<dbReference type="NCBIfam" id="NF004679">
    <property type="entry name" value="PRK06019.1-5"/>
    <property type="match status" value="1"/>
</dbReference>
<gene>
    <name evidence="4 5" type="primary">purK</name>
    <name evidence="7" type="ORF">C9994_10960</name>
</gene>
<reference evidence="7 8" key="1">
    <citation type="submission" date="2018-03" db="EMBL/GenBank/DDBJ databases">
        <title>Cross-interface Injection: A General Nanoliter Liquid Handling Method Applied to Single Cells Genome Amplification Automated Nanoliter Liquid Handling Applied to Single Cell Multiple Displacement Amplification.</title>
        <authorList>
            <person name="Yun J."/>
            <person name="Xu P."/>
            <person name="Xu J."/>
            <person name="Dai X."/>
            <person name="Wang Y."/>
            <person name="Zheng X."/>
            <person name="Cao C."/>
            <person name="Yi Q."/>
            <person name="Zhu Y."/>
            <person name="Wang L."/>
            <person name="Dong Z."/>
            <person name="Huang Y."/>
            <person name="Huang L."/>
            <person name="Du W."/>
        </authorList>
    </citation>
    <scope>NUCLEOTIDE SEQUENCE [LARGE SCALE GENOMIC DNA]</scope>
    <source>
        <strain evidence="7 8">Z-D1-2</strain>
    </source>
</reference>
<dbReference type="Gene3D" id="3.30.470.20">
    <property type="entry name" value="ATP-grasp fold, B domain"/>
    <property type="match status" value="1"/>
</dbReference>
<comment type="similarity">
    <text evidence="4 5">Belongs to the PurK/PurT family.</text>
</comment>
<dbReference type="InterPro" id="IPR040686">
    <property type="entry name" value="PurK_C"/>
</dbReference>
<dbReference type="InterPro" id="IPR016185">
    <property type="entry name" value="PreATP-grasp_dom_sf"/>
</dbReference>
<evidence type="ECO:0000256" key="2">
    <source>
        <dbReference type="ARBA" id="ARBA00022755"/>
    </source>
</evidence>
<dbReference type="InterPro" id="IPR011054">
    <property type="entry name" value="Rudment_hybrid_motif"/>
</dbReference>
<dbReference type="GO" id="GO:0005524">
    <property type="term" value="F:ATP binding"/>
    <property type="evidence" value="ECO:0007669"/>
    <property type="project" value="UniProtKB-UniRule"/>
</dbReference>
<dbReference type="PANTHER" id="PTHR11609">
    <property type="entry name" value="PURINE BIOSYNTHESIS PROTEIN 6/7, PUR6/7"/>
    <property type="match status" value="1"/>
</dbReference>
<keyword evidence="3 4" id="KW-0067">ATP-binding</keyword>
<dbReference type="GO" id="GO:0004638">
    <property type="term" value="F:phosphoribosylaminoimidazole carboxylase activity"/>
    <property type="evidence" value="ECO:0007669"/>
    <property type="project" value="InterPro"/>
</dbReference>
<evidence type="ECO:0000259" key="6">
    <source>
        <dbReference type="PROSITE" id="PS50975"/>
    </source>
</evidence>
<dbReference type="EC" id="6.3.4.18" evidence="4 5"/>
<dbReference type="InterPro" id="IPR013815">
    <property type="entry name" value="ATP_grasp_subdomain_1"/>
</dbReference>
<dbReference type="GO" id="GO:0006189">
    <property type="term" value="P:'de novo' IMP biosynthetic process"/>
    <property type="evidence" value="ECO:0007669"/>
    <property type="project" value="UniProtKB-UniRule"/>
</dbReference>
<feature type="binding site" evidence="4">
    <location>
        <position position="186"/>
    </location>
    <ligand>
        <name>ATP</name>
        <dbReference type="ChEBI" id="CHEBI:30616"/>
    </ligand>
</feature>
<dbReference type="SUPFAM" id="SSF52440">
    <property type="entry name" value="PreATP-grasp domain"/>
    <property type="match status" value="1"/>
</dbReference>
<feature type="binding site" evidence="4">
    <location>
        <position position="109"/>
    </location>
    <ligand>
        <name>ATP</name>
        <dbReference type="ChEBI" id="CHEBI:30616"/>
    </ligand>
</feature>
<dbReference type="GO" id="GO:0034028">
    <property type="term" value="F:5-(carboxyamino)imidazole ribonucleotide synthase activity"/>
    <property type="evidence" value="ECO:0007669"/>
    <property type="project" value="UniProtKB-UniRule"/>
</dbReference>
<comment type="pathway">
    <text evidence="4 5">Purine metabolism; IMP biosynthesis via de novo pathway; 5-amino-1-(5-phospho-D-ribosyl)imidazole-4-carboxylate from 5-amino-1-(5-phospho-D-ribosyl)imidazole (N5-CAIR route): step 1/2.</text>
</comment>
<proteinExistence type="inferred from homology"/>
<comment type="caution">
    <text evidence="4">Lacks conserved residue(s) required for the propagation of feature annotation.</text>
</comment>
<dbReference type="GO" id="GO:0005829">
    <property type="term" value="C:cytosol"/>
    <property type="evidence" value="ECO:0007669"/>
    <property type="project" value="TreeGrafter"/>
</dbReference>
<evidence type="ECO:0000313" key="7">
    <source>
        <dbReference type="EMBL" id="PTB95600.1"/>
    </source>
</evidence>
<sequence length="381" mass="42166">MSLSQFDSQKRIGVLGGGQLGRMLHQSAINLNLNLQMMDPDENAPCASLIEDFTVGDLEDFDTVYAFGKECDVVTIEIEKVNTDALKKLQSEGVLVYPEPEVIALIQDKRIQKQFYKDNNIPTADFVLTESAEDLKQHEDKLPAVHKMGKGGYDGRGVQVIKSANDIEKGFNGPALLESFVPFKKELAVIVARNQAGEVESFPPVEMVFHPEHNLVEYLLSPALLAPEINEEAEKIAKELIVKLNMTGLLAVEMFLTKDNEILVNEIAPRPHNSGHQSIEGNFTSQYDQMLRAVLNLPLGDTDVKICSAMVNVLGEDGFTGEAKYEGMNEVLKIPGAHVHLYGKKITKPFRKMGHVTITDPSLASLRKKIETVKNTLKVKA</sequence>
<evidence type="ECO:0000256" key="1">
    <source>
        <dbReference type="ARBA" id="ARBA00022741"/>
    </source>
</evidence>
<comment type="catalytic activity">
    <reaction evidence="4 5">
        <text>5-amino-1-(5-phospho-beta-D-ribosyl)imidazole + hydrogencarbonate + ATP = 5-carboxyamino-1-(5-phospho-D-ribosyl)imidazole + ADP + phosphate + 2 H(+)</text>
        <dbReference type="Rhea" id="RHEA:19317"/>
        <dbReference type="ChEBI" id="CHEBI:15378"/>
        <dbReference type="ChEBI" id="CHEBI:17544"/>
        <dbReference type="ChEBI" id="CHEBI:30616"/>
        <dbReference type="ChEBI" id="CHEBI:43474"/>
        <dbReference type="ChEBI" id="CHEBI:58730"/>
        <dbReference type="ChEBI" id="CHEBI:137981"/>
        <dbReference type="ChEBI" id="CHEBI:456216"/>
        <dbReference type="EC" id="6.3.4.18"/>
    </reaction>
</comment>
<dbReference type="AlphaFoldDB" id="A0A2T4DP57"/>
<dbReference type="SUPFAM" id="SSF56059">
    <property type="entry name" value="Glutathione synthetase ATP-binding domain-like"/>
    <property type="match status" value="1"/>
</dbReference>